<dbReference type="GO" id="GO:0043565">
    <property type="term" value="F:sequence-specific DNA binding"/>
    <property type="evidence" value="ECO:0007669"/>
    <property type="project" value="TreeGrafter"/>
</dbReference>
<dbReference type="FunFam" id="3.40.190.290:FF:000001">
    <property type="entry name" value="Transcriptional regulator, LysR family"/>
    <property type="match status" value="1"/>
</dbReference>
<dbReference type="Proteomes" id="UP000077829">
    <property type="component" value="Chromosome"/>
</dbReference>
<keyword evidence="4" id="KW-0804">Transcription</keyword>
<dbReference type="AlphaFoldDB" id="A0A172Z0V8"/>
<dbReference type="GO" id="GO:0006351">
    <property type="term" value="P:DNA-templated transcription"/>
    <property type="evidence" value="ECO:0007669"/>
    <property type="project" value="TreeGrafter"/>
</dbReference>
<dbReference type="PROSITE" id="PS50931">
    <property type="entry name" value="HTH_LYSR"/>
    <property type="match status" value="1"/>
</dbReference>
<evidence type="ECO:0000259" key="5">
    <source>
        <dbReference type="PROSITE" id="PS50931"/>
    </source>
</evidence>
<evidence type="ECO:0000313" key="6">
    <source>
        <dbReference type="EMBL" id="ANF85659.1"/>
    </source>
</evidence>
<dbReference type="PANTHER" id="PTHR30537:SF5">
    <property type="entry name" value="HTH-TYPE TRANSCRIPTIONAL ACTIVATOR TTDR-RELATED"/>
    <property type="match status" value="1"/>
</dbReference>
<dbReference type="Gene3D" id="1.10.10.10">
    <property type="entry name" value="Winged helix-like DNA-binding domain superfamily/Winged helix DNA-binding domain"/>
    <property type="match status" value="1"/>
</dbReference>
<gene>
    <name evidence="6" type="ORF">A7J50_2251</name>
</gene>
<dbReference type="InterPro" id="IPR058163">
    <property type="entry name" value="LysR-type_TF_proteobact-type"/>
</dbReference>
<keyword evidence="2" id="KW-0805">Transcription regulation</keyword>
<sequence length="298" mass="32898">MLRTNLNEMLIFMAVVDGASFVAGGQAMGLTRSAAGKAVMRLEDSLGVRLLNRTTRTLSLTDEGRALYDQGLQILAAVDTAQNSIGQPSGTPRGLLRLTLPDAFGRRVILPLLTTYLKAWPEVQVEASFTDRMADIVEDGFDLAIRIGGEHADRQLISRVVARYRALLCASPTYLAEHGTPRDTDALAHHDCLYFSSRTRKQSWRFRDEHGEWLKAPGRSRLRLDSGEALRDAAVAGMGIALLPDFLIADDLANGLLLPVLPDLNAGNVEIMAMYPSKRYLEPRVRRFIDLLAEQLPD</sequence>
<dbReference type="STRING" id="219572.A7J50_2251"/>
<evidence type="ECO:0000256" key="4">
    <source>
        <dbReference type="ARBA" id="ARBA00023163"/>
    </source>
</evidence>
<accession>A0A172Z0V8</accession>
<dbReference type="InterPro" id="IPR000847">
    <property type="entry name" value="LysR_HTH_N"/>
</dbReference>
<keyword evidence="3" id="KW-0238">DNA-binding</keyword>
<dbReference type="InterPro" id="IPR005119">
    <property type="entry name" value="LysR_subst-bd"/>
</dbReference>
<dbReference type="InterPro" id="IPR036390">
    <property type="entry name" value="WH_DNA-bd_sf"/>
</dbReference>
<dbReference type="Pfam" id="PF00126">
    <property type="entry name" value="HTH_1"/>
    <property type="match status" value="1"/>
</dbReference>
<dbReference type="InterPro" id="IPR036388">
    <property type="entry name" value="WH-like_DNA-bd_sf"/>
</dbReference>
<dbReference type="SUPFAM" id="SSF53850">
    <property type="entry name" value="Periplasmic binding protein-like II"/>
    <property type="match status" value="1"/>
</dbReference>
<proteinExistence type="inferred from homology"/>
<protein>
    <submittedName>
        <fullName evidence="6">LysR family transcriptional regulator</fullName>
    </submittedName>
</protein>
<organism evidence="6 7">
    <name type="scientific">Pseudomonas antarctica</name>
    <dbReference type="NCBI Taxonomy" id="219572"/>
    <lineage>
        <taxon>Bacteria</taxon>
        <taxon>Pseudomonadati</taxon>
        <taxon>Pseudomonadota</taxon>
        <taxon>Gammaproteobacteria</taxon>
        <taxon>Pseudomonadales</taxon>
        <taxon>Pseudomonadaceae</taxon>
        <taxon>Pseudomonas</taxon>
    </lineage>
</organism>
<dbReference type="PATRIC" id="fig|219572.3.peg.2308"/>
<dbReference type="KEGG" id="panr:A7J50_2251"/>
<reference evidence="6 7" key="1">
    <citation type="submission" date="2016-05" db="EMBL/GenBank/DDBJ databases">
        <title>Complete genome sequence of Pseudomonas antarctica PAMC 27494.</title>
        <authorList>
            <person name="Lee J."/>
        </authorList>
    </citation>
    <scope>NUCLEOTIDE SEQUENCE [LARGE SCALE GENOMIC DNA]</scope>
    <source>
        <strain evidence="6 7">PAMC 27494</strain>
    </source>
</reference>
<dbReference type="PANTHER" id="PTHR30537">
    <property type="entry name" value="HTH-TYPE TRANSCRIPTIONAL REGULATOR"/>
    <property type="match status" value="1"/>
</dbReference>
<dbReference type="CDD" id="cd08422">
    <property type="entry name" value="PBP2_CrgA_like"/>
    <property type="match status" value="1"/>
</dbReference>
<feature type="domain" description="HTH lysR-type" evidence="5">
    <location>
        <begin position="4"/>
        <end position="61"/>
    </location>
</feature>
<evidence type="ECO:0000256" key="3">
    <source>
        <dbReference type="ARBA" id="ARBA00023125"/>
    </source>
</evidence>
<dbReference type="GO" id="GO:0003700">
    <property type="term" value="F:DNA-binding transcription factor activity"/>
    <property type="evidence" value="ECO:0007669"/>
    <property type="project" value="InterPro"/>
</dbReference>
<name>A0A172Z0V8_9PSED</name>
<dbReference type="EMBL" id="CP015600">
    <property type="protein sequence ID" value="ANF85659.1"/>
    <property type="molecule type" value="Genomic_DNA"/>
</dbReference>
<evidence type="ECO:0000256" key="2">
    <source>
        <dbReference type="ARBA" id="ARBA00023015"/>
    </source>
</evidence>
<dbReference type="SUPFAM" id="SSF46785">
    <property type="entry name" value="Winged helix' DNA-binding domain"/>
    <property type="match status" value="1"/>
</dbReference>
<dbReference type="Pfam" id="PF03466">
    <property type="entry name" value="LysR_substrate"/>
    <property type="match status" value="1"/>
</dbReference>
<evidence type="ECO:0000256" key="1">
    <source>
        <dbReference type="ARBA" id="ARBA00009437"/>
    </source>
</evidence>
<evidence type="ECO:0000313" key="7">
    <source>
        <dbReference type="Proteomes" id="UP000077829"/>
    </source>
</evidence>
<comment type="similarity">
    <text evidence="1">Belongs to the LysR transcriptional regulatory family.</text>
</comment>
<dbReference type="FunFam" id="1.10.10.10:FF:000001">
    <property type="entry name" value="LysR family transcriptional regulator"/>
    <property type="match status" value="1"/>
</dbReference>
<dbReference type="Gene3D" id="3.40.190.290">
    <property type="match status" value="1"/>
</dbReference>
<dbReference type="RefSeq" id="WP_064451851.1">
    <property type="nucleotide sequence ID" value="NZ_CP015600.1"/>
</dbReference>